<feature type="transmembrane region" description="Helical" evidence="5">
    <location>
        <begin position="43"/>
        <end position="63"/>
    </location>
</feature>
<name>A0ABW4L3J8_9MICO</name>
<dbReference type="Pfam" id="PF06271">
    <property type="entry name" value="RDD"/>
    <property type="match status" value="1"/>
</dbReference>
<evidence type="ECO:0000313" key="7">
    <source>
        <dbReference type="EMBL" id="MFD1717905.1"/>
    </source>
</evidence>
<evidence type="ECO:0000259" key="6">
    <source>
        <dbReference type="Pfam" id="PF06271"/>
    </source>
</evidence>
<feature type="transmembrane region" description="Helical" evidence="5">
    <location>
        <begin position="126"/>
        <end position="145"/>
    </location>
</feature>
<accession>A0ABW4L3J8</accession>
<feature type="transmembrane region" description="Helical" evidence="5">
    <location>
        <begin position="12"/>
        <end position="31"/>
    </location>
</feature>
<dbReference type="EMBL" id="JBHUEE010000004">
    <property type="protein sequence ID" value="MFD1717905.1"/>
    <property type="molecule type" value="Genomic_DNA"/>
</dbReference>
<evidence type="ECO:0000256" key="3">
    <source>
        <dbReference type="ARBA" id="ARBA00022989"/>
    </source>
</evidence>
<evidence type="ECO:0000313" key="8">
    <source>
        <dbReference type="Proteomes" id="UP001597277"/>
    </source>
</evidence>
<comment type="caution">
    <text evidence="7">The sequence shown here is derived from an EMBL/GenBank/DDBJ whole genome shotgun (WGS) entry which is preliminary data.</text>
</comment>
<keyword evidence="3 5" id="KW-1133">Transmembrane helix</keyword>
<evidence type="ECO:0000256" key="5">
    <source>
        <dbReference type="SAM" id="Phobius"/>
    </source>
</evidence>
<keyword evidence="8" id="KW-1185">Reference proteome</keyword>
<keyword evidence="2 5" id="KW-0812">Transmembrane</keyword>
<feature type="domain" description="RDD" evidence="6">
    <location>
        <begin position="5"/>
        <end position="124"/>
    </location>
</feature>
<organism evidence="7 8">
    <name type="scientific">Georgenia deserti</name>
    <dbReference type="NCBI Taxonomy" id="2093781"/>
    <lineage>
        <taxon>Bacteria</taxon>
        <taxon>Bacillati</taxon>
        <taxon>Actinomycetota</taxon>
        <taxon>Actinomycetes</taxon>
        <taxon>Micrococcales</taxon>
        <taxon>Bogoriellaceae</taxon>
        <taxon>Georgenia</taxon>
    </lineage>
</organism>
<proteinExistence type="predicted"/>
<dbReference type="Proteomes" id="UP001597277">
    <property type="component" value="Unassembled WGS sequence"/>
</dbReference>
<keyword evidence="4 5" id="KW-0472">Membrane</keyword>
<feature type="transmembrane region" description="Helical" evidence="5">
    <location>
        <begin position="84"/>
        <end position="106"/>
    </location>
</feature>
<reference evidence="8" key="1">
    <citation type="journal article" date="2019" name="Int. J. Syst. Evol. Microbiol.">
        <title>The Global Catalogue of Microorganisms (GCM) 10K type strain sequencing project: providing services to taxonomists for standard genome sequencing and annotation.</title>
        <authorList>
            <consortium name="The Broad Institute Genomics Platform"/>
            <consortium name="The Broad Institute Genome Sequencing Center for Infectious Disease"/>
            <person name="Wu L."/>
            <person name="Ma J."/>
        </authorList>
    </citation>
    <scope>NUCLEOTIDE SEQUENCE [LARGE SCALE GENOMIC DNA]</scope>
    <source>
        <strain evidence="8">JCM 17130</strain>
    </source>
</reference>
<dbReference type="RefSeq" id="WP_388005135.1">
    <property type="nucleotide sequence ID" value="NZ_JBHUEE010000004.1"/>
</dbReference>
<sequence>MNPLARRRIVAYALDATGYVGIAAAMIPLGLLARRAGWGDSQAFVISASAVPVLLATAIATRAEIRGGTWGKRRQALRVAAPDGAALSLGPALARNVLKIAIPWHLGHLVAIEGAFGGFDEPRPTLVVTTVATYLIIGVGLWGVLRRSGVTAYDAVAGSRVRPG</sequence>
<evidence type="ECO:0000256" key="2">
    <source>
        <dbReference type="ARBA" id="ARBA00022692"/>
    </source>
</evidence>
<dbReference type="InterPro" id="IPR010432">
    <property type="entry name" value="RDD"/>
</dbReference>
<gene>
    <name evidence="7" type="ORF">ACFSE6_08670</name>
</gene>
<comment type="subcellular location">
    <subcellularLocation>
        <location evidence="1">Membrane</location>
        <topology evidence="1">Multi-pass membrane protein</topology>
    </subcellularLocation>
</comment>
<protein>
    <submittedName>
        <fullName evidence="7">RDD family protein</fullName>
    </submittedName>
</protein>
<evidence type="ECO:0000256" key="4">
    <source>
        <dbReference type="ARBA" id="ARBA00023136"/>
    </source>
</evidence>
<evidence type="ECO:0000256" key="1">
    <source>
        <dbReference type="ARBA" id="ARBA00004141"/>
    </source>
</evidence>